<evidence type="ECO:0000256" key="1">
    <source>
        <dbReference type="ARBA" id="ARBA00007665"/>
    </source>
</evidence>
<reference evidence="3 4" key="1">
    <citation type="submission" date="2024-01" db="EMBL/GenBank/DDBJ databases">
        <title>A draft genome for the cacao thread blight pathogen Marasmiellus scandens.</title>
        <authorList>
            <person name="Baruah I.K."/>
            <person name="Leung J."/>
            <person name="Bukari Y."/>
            <person name="Amoako-Attah I."/>
            <person name="Meinhardt L.W."/>
            <person name="Bailey B.A."/>
            <person name="Cohen S.P."/>
        </authorList>
    </citation>
    <scope>NUCLEOTIDE SEQUENCE [LARGE SCALE GENOMIC DNA]</scope>
    <source>
        <strain evidence="3 4">GH-19</strain>
    </source>
</reference>
<organism evidence="3 4">
    <name type="scientific">Marasmiellus scandens</name>
    <dbReference type="NCBI Taxonomy" id="2682957"/>
    <lineage>
        <taxon>Eukaryota</taxon>
        <taxon>Fungi</taxon>
        <taxon>Dikarya</taxon>
        <taxon>Basidiomycota</taxon>
        <taxon>Agaricomycotina</taxon>
        <taxon>Agaricomycetes</taxon>
        <taxon>Agaricomycetidae</taxon>
        <taxon>Agaricales</taxon>
        <taxon>Marasmiineae</taxon>
        <taxon>Omphalotaceae</taxon>
        <taxon>Marasmiellus</taxon>
    </lineage>
</organism>
<comment type="caution">
    <text evidence="3">The sequence shown here is derived from an EMBL/GenBank/DDBJ whole genome shotgun (WGS) entry which is preliminary data.</text>
</comment>
<dbReference type="EMBL" id="JBANRG010000001">
    <property type="protein sequence ID" value="KAK7472476.1"/>
    <property type="molecule type" value="Genomic_DNA"/>
</dbReference>
<evidence type="ECO:0000259" key="2">
    <source>
        <dbReference type="Pfam" id="PF01205"/>
    </source>
</evidence>
<comment type="similarity">
    <text evidence="1">Belongs to the IMPACT family.</text>
</comment>
<dbReference type="InterPro" id="IPR023582">
    <property type="entry name" value="Impact"/>
</dbReference>
<dbReference type="PROSITE" id="PS00910">
    <property type="entry name" value="UPF0029"/>
    <property type="match status" value="1"/>
</dbReference>
<protein>
    <recommendedName>
        <fullName evidence="2">Impact N-terminal domain-containing protein</fullName>
    </recommendedName>
</protein>
<dbReference type="InterPro" id="IPR001498">
    <property type="entry name" value="Impact_N"/>
</dbReference>
<dbReference type="PANTHER" id="PTHR16301:SF25">
    <property type="entry name" value="PROTEIN IMPACT"/>
    <property type="match status" value="1"/>
</dbReference>
<dbReference type="InterPro" id="IPR020568">
    <property type="entry name" value="Ribosomal_Su5_D2-typ_SF"/>
</dbReference>
<feature type="domain" description="Impact N-terminal" evidence="2">
    <location>
        <begin position="31"/>
        <end position="148"/>
    </location>
</feature>
<dbReference type="InterPro" id="IPR020569">
    <property type="entry name" value="UPF0029_Impact_CS"/>
</dbReference>
<accession>A0ABR1K6F7</accession>
<evidence type="ECO:0000313" key="3">
    <source>
        <dbReference type="EMBL" id="KAK7472476.1"/>
    </source>
</evidence>
<keyword evidence="4" id="KW-1185">Reference proteome</keyword>
<name>A0ABR1K6F7_9AGAR</name>
<dbReference type="Gene3D" id="3.30.230.30">
    <property type="entry name" value="Impact, N-terminal domain"/>
    <property type="match status" value="1"/>
</dbReference>
<dbReference type="Pfam" id="PF01205">
    <property type="entry name" value="Impact_N"/>
    <property type="match status" value="1"/>
</dbReference>
<evidence type="ECO:0000313" key="4">
    <source>
        <dbReference type="Proteomes" id="UP001498398"/>
    </source>
</evidence>
<dbReference type="PANTHER" id="PTHR16301">
    <property type="entry name" value="IMPACT-RELATED"/>
    <property type="match status" value="1"/>
</dbReference>
<dbReference type="Proteomes" id="UP001498398">
    <property type="component" value="Unassembled WGS sequence"/>
</dbReference>
<sequence>MTSTSQSSLDTFFKNSRPIEPVATSQEIRDRGSTFIANIFHATTPEAAKAKIDYLRNVTHSSKPATHEISAWRCMILKEGKTGLAGPDDFELKSGSSDDGEQWAGSRILKVMESLAILDAVVVVSRWYGGIMLGPARFNHIETCASEVCRAFKKSEELKEAITMLSTLDDILAQLRSELALISNDGDKASGTDGSSKKPGYSAWTSEDLPKVKRLVTAREKAIATVKKMITKRRGS</sequence>
<proteinExistence type="inferred from homology"/>
<gene>
    <name evidence="3" type="ORF">VKT23_000591</name>
</gene>
<dbReference type="SUPFAM" id="SSF54211">
    <property type="entry name" value="Ribosomal protein S5 domain 2-like"/>
    <property type="match status" value="1"/>
</dbReference>
<dbReference type="InterPro" id="IPR036956">
    <property type="entry name" value="Impact_N_sf"/>
</dbReference>